<dbReference type="Proteomes" id="UP000322667">
    <property type="component" value="Chromosome A05"/>
</dbReference>
<dbReference type="EMBL" id="CM017614">
    <property type="protein sequence ID" value="TYI29396.1"/>
    <property type="molecule type" value="Genomic_DNA"/>
</dbReference>
<dbReference type="AlphaFoldDB" id="A0A5D2QLR8"/>
<organism evidence="1 2">
    <name type="scientific">Gossypium tomentosum</name>
    <name type="common">Hawaiian cotton</name>
    <name type="synonym">Gossypium sandvicense</name>
    <dbReference type="NCBI Taxonomy" id="34277"/>
    <lineage>
        <taxon>Eukaryota</taxon>
        <taxon>Viridiplantae</taxon>
        <taxon>Streptophyta</taxon>
        <taxon>Embryophyta</taxon>
        <taxon>Tracheophyta</taxon>
        <taxon>Spermatophyta</taxon>
        <taxon>Magnoliopsida</taxon>
        <taxon>eudicotyledons</taxon>
        <taxon>Gunneridae</taxon>
        <taxon>Pentapetalae</taxon>
        <taxon>rosids</taxon>
        <taxon>malvids</taxon>
        <taxon>Malvales</taxon>
        <taxon>Malvaceae</taxon>
        <taxon>Malvoideae</taxon>
        <taxon>Gossypium</taxon>
    </lineage>
</organism>
<evidence type="ECO:0000313" key="1">
    <source>
        <dbReference type="EMBL" id="TYI29396.1"/>
    </source>
</evidence>
<name>A0A5D2QLR8_GOSTO</name>
<accession>A0A5D2QLR8</accession>
<gene>
    <name evidence="1" type="ORF">ES332_A05G313900v1</name>
</gene>
<proteinExistence type="predicted"/>
<reference evidence="1 2" key="1">
    <citation type="submission" date="2019-07" db="EMBL/GenBank/DDBJ databases">
        <title>WGS assembly of Gossypium tomentosum.</title>
        <authorList>
            <person name="Chen Z.J."/>
            <person name="Sreedasyam A."/>
            <person name="Ando A."/>
            <person name="Song Q."/>
            <person name="De L."/>
            <person name="Hulse-Kemp A."/>
            <person name="Ding M."/>
            <person name="Ye W."/>
            <person name="Kirkbride R."/>
            <person name="Jenkins J."/>
            <person name="Plott C."/>
            <person name="Lovell J."/>
            <person name="Lin Y.-M."/>
            <person name="Vaughn R."/>
            <person name="Liu B."/>
            <person name="Li W."/>
            <person name="Simpson S."/>
            <person name="Scheffler B."/>
            <person name="Saski C."/>
            <person name="Grover C."/>
            <person name="Hu G."/>
            <person name="Conover J."/>
            <person name="Carlson J."/>
            <person name="Shu S."/>
            <person name="Boston L."/>
            <person name="Williams M."/>
            <person name="Peterson D."/>
            <person name="Mcgee K."/>
            <person name="Jones D."/>
            <person name="Wendel J."/>
            <person name="Stelly D."/>
            <person name="Grimwood J."/>
            <person name="Schmutz J."/>
        </authorList>
    </citation>
    <scope>NUCLEOTIDE SEQUENCE [LARGE SCALE GENOMIC DNA]</scope>
    <source>
        <strain evidence="1">7179.01</strain>
    </source>
</reference>
<evidence type="ECO:0000313" key="2">
    <source>
        <dbReference type="Proteomes" id="UP000322667"/>
    </source>
</evidence>
<sequence length="50" mass="5787">MVLSILEEPFNLEVSFDSISTIQREEIHGIFARCAWRGEAATHAWKLQRV</sequence>
<protein>
    <submittedName>
        <fullName evidence="1">Uncharacterized protein</fullName>
    </submittedName>
</protein>
<keyword evidence="2" id="KW-1185">Reference proteome</keyword>